<evidence type="ECO:0000313" key="2">
    <source>
        <dbReference type="Proteomes" id="UP000024635"/>
    </source>
</evidence>
<reference evidence="2" key="1">
    <citation type="journal article" date="2015" name="Nat. Genet.">
        <title>The genome and transcriptome of the zoonotic hookworm Ancylostoma ceylanicum identify infection-specific gene families.</title>
        <authorList>
            <person name="Schwarz E.M."/>
            <person name="Hu Y."/>
            <person name="Antoshechkin I."/>
            <person name="Miller M.M."/>
            <person name="Sternberg P.W."/>
            <person name="Aroian R.V."/>
        </authorList>
    </citation>
    <scope>NUCLEOTIDE SEQUENCE</scope>
    <source>
        <strain evidence="2">HY135</strain>
    </source>
</reference>
<dbReference type="AlphaFoldDB" id="A0A016VQT4"/>
<keyword evidence="2" id="KW-1185">Reference proteome</keyword>
<proteinExistence type="predicted"/>
<dbReference type="EMBL" id="JARK01001342">
    <property type="protein sequence ID" value="EYC29098.1"/>
    <property type="molecule type" value="Genomic_DNA"/>
</dbReference>
<evidence type="ECO:0000313" key="1">
    <source>
        <dbReference type="EMBL" id="EYC29098.1"/>
    </source>
</evidence>
<accession>A0A016VQT4</accession>
<sequence>MDDDHIKNFVTEVQEIRSVLLAAKEDLDEEGISSQERERSIKLADFIMKKVDNASTRVRFEFRGKVVLP</sequence>
<dbReference type="OrthoDB" id="10494681at2759"/>
<organism evidence="1 2">
    <name type="scientific">Ancylostoma ceylanicum</name>
    <dbReference type="NCBI Taxonomy" id="53326"/>
    <lineage>
        <taxon>Eukaryota</taxon>
        <taxon>Metazoa</taxon>
        <taxon>Ecdysozoa</taxon>
        <taxon>Nematoda</taxon>
        <taxon>Chromadorea</taxon>
        <taxon>Rhabditida</taxon>
        <taxon>Rhabditina</taxon>
        <taxon>Rhabditomorpha</taxon>
        <taxon>Strongyloidea</taxon>
        <taxon>Ancylostomatidae</taxon>
        <taxon>Ancylostomatinae</taxon>
        <taxon>Ancylostoma</taxon>
    </lineage>
</organism>
<gene>
    <name evidence="1" type="primary">Acey_s0006.g2783</name>
    <name evidence="1" type="ORF">Y032_0006g2783</name>
</gene>
<name>A0A016VQT4_9BILA</name>
<dbReference type="Proteomes" id="UP000024635">
    <property type="component" value="Unassembled WGS sequence"/>
</dbReference>
<comment type="caution">
    <text evidence="1">The sequence shown here is derived from an EMBL/GenBank/DDBJ whole genome shotgun (WGS) entry which is preliminary data.</text>
</comment>
<protein>
    <submittedName>
        <fullName evidence="1">Uncharacterized protein</fullName>
    </submittedName>
</protein>